<name>A0A2R7Y5F2_9CREN</name>
<protein>
    <submittedName>
        <fullName evidence="1">Uncharacterized protein</fullName>
    </submittedName>
</protein>
<organism evidence="1 2">
    <name type="scientific">Zestosphaera tikiterensis</name>
    <dbReference type="NCBI Taxonomy" id="1973259"/>
    <lineage>
        <taxon>Archaea</taxon>
        <taxon>Thermoproteota</taxon>
        <taxon>Thermoprotei</taxon>
        <taxon>Desulfurococcales</taxon>
        <taxon>Desulfurococcaceae</taxon>
        <taxon>Zestosphaera</taxon>
    </lineage>
</organism>
<dbReference type="AlphaFoldDB" id="A0A2R7Y5F2"/>
<evidence type="ECO:0000313" key="2">
    <source>
        <dbReference type="Proteomes" id="UP000244093"/>
    </source>
</evidence>
<evidence type="ECO:0000313" key="1">
    <source>
        <dbReference type="EMBL" id="PUA32744.1"/>
    </source>
</evidence>
<gene>
    <name evidence="1" type="ORF">B7O98_04645</name>
</gene>
<comment type="caution">
    <text evidence="1">The sequence shown here is derived from an EMBL/GenBank/DDBJ whole genome shotgun (WGS) entry which is preliminary data.</text>
</comment>
<dbReference type="Proteomes" id="UP000244093">
    <property type="component" value="Unassembled WGS sequence"/>
</dbReference>
<proteinExistence type="predicted"/>
<sequence>MGFLLKLNITSAGLRVLGWSMFILGSYIHYLSYKAHLKAHESIERINYIANKLLWNILVDQTFRLPRFNTHVL</sequence>
<accession>A0A2R7Y5F2</accession>
<dbReference type="EMBL" id="NBVN01000003">
    <property type="protein sequence ID" value="PUA32744.1"/>
    <property type="molecule type" value="Genomic_DNA"/>
</dbReference>
<reference evidence="1 2" key="1">
    <citation type="journal article" date="2018" name="Syst. Appl. Microbiol.">
        <title>A new symbiotic nanoarchaeote (Candidatus Nanoclepta minutus) and its host (Zestosphaera tikiterensis gen. nov., sp. nov.) from a New Zealand hot spring.</title>
        <authorList>
            <person name="St John E."/>
            <person name="Liu Y."/>
            <person name="Podar M."/>
            <person name="Stott M.B."/>
            <person name="Meneghin J."/>
            <person name="Chen Z."/>
            <person name="Lagutin K."/>
            <person name="Mitchell K."/>
            <person name="Reysenbach A.L."/>
        </authorList>
    </citation>
    <scope>NUCLEOTIDE SEQUENCE [LARGE SCALE GENOMIC DNA]</scope>
    <source>
        <strain evidence="1">NZ3</strain>
    </source>
</reference>